<dbReference type="OrthoDB" id="114608at2759"/>
<organism evidence="2 3">
    <name type="scientific">Phytophthora fragariaefolia</name>
    <dbReference type="NCBI Taxonomy" id="1490495"/>
    <lineage>
        <taxon>Eukaryota</taxon>
        <taxon>Sar</taxon>
        <taxon>Stramenopiles</taxon>
        <taxon>Oomycota</taxon>
        <taxon>Peronosporomycetes</taxon>
        <taxon>Peronosporales</taxon>
        <taxon>Peronosporaceae</taxon>
        <taxon>Phytophthora</taxon>
    </lineage>
</organism>
<evidence type="ECO:0000313" key="2">
    <source>
        <dbReference type="EMBL" id="GMF63752.1"/>
    </source>
</evidence>
<reference evidence="2" key="1">
    <citation type="submission" date="2023-04" db="EMBL/GenBank/DDBJ databases">
        <title>Phytophthora fragariaefolia NBRC 109709.</title>
        <authorList>
            <person name="Ichikawa N."/>
            <person name="Sato H."/>
            <person name="Tonouchi N."/>
        </authorList>
    </citation>
    <scope>NUCLEOTIDE SEQUENCE</scope>
    <source>
        <strain evidence="2">NBRC 109709</strain>
    </source>
</reference>
<keyword evidence="3" id="KW-1185">Reference proteome</keyword>
<proteinExistence type="predicted"/>
<protein>
    <submittedName>
        <fullName evidence="2">Unnamed protein product</fullName>
    </submittedName>
</protein>
<evidence type="ECO:0000313" key="3">
    <source>
        <dbReference type="Proteomes" id="UP001165121"/>
    </source>
</evidence>
<comment type="caution">
    <text evidence="2">The sequence shown here is derived from an EMBL/GenBank/DDBJ whole genome shotgun (WGS) entry which is preliminary data.</text>
</comment>
<gene>
    <name evidence="2" type="ORF">Pfra01_002777600</name>
</gene>
<dbReference type="EMBL" id="BSXT01007485">
    <property type="protein sequence ID" value="GMF63752.1"/>
    <property type="molecule type" value="Genomic_DNA"/>
</dbReference>
<dbReference type="PROSITE" id="PS51688">
    <property type="entry name" value="ICA"/>
    <property type="match status" value="1"/>
</dbReference>
<dbReference type="AlphaFoldDB" id="A0A9W6YG31"/>
<evidence type="ECO:0000259" key="1">
    <source>
        <dbReference type="PROSITE" id="PS51688"/>
    </source>
</evidence>
<sequence length="454" mass="48548">MSYLSATTQGAATPGIALVPVAGGNISGIGALRCSSLTCSGTLSCTGNLTLSGSSSVISLTGASSYIDSKSYRQSSTTYDLSLLQYISGVSFGSATANKFLLCDSSVNISNLNTLSATTITCTNLMQSSTYYDLSSFLTSVPSSLSLSSLYTTGNIDCGGFINGFLAYGNQSQITTVGSLTELGINSTPTNEYLAITGDDLDFLAGSYTRMMTLTGFNATPVRFQIEVHNGSSGTSTNATWFGNYANNDLRFGTNNLTTMILTTAGRLGLNTTTPSAPLPISGSNSFTFGVGGLTVYWLPTDSGATEGYLGPISYSVSGIFSGYIACTAMAMTSDRRLKKNIQIAPLERIKRLYDNCEVKLYDWIQSVIRPGQEVGLIAHDLVSAHLTDLISVYYRDDIEEGEDPVLEPGRQQLNVDYSRISAYNMKMIQHLLSVNEDLKRQTDELRSIISECL</sequence>
<name>A0A9W6YG31_9STRA</name>
<feature type="domain" description="Peptidase S74" evidence="1">
    <location>
        <begin position="334"/>
        <end position="443"/>
    </location>
</feature>
<dbReference type="Proteomes" id="UP001165121">
    <property type="component" value="Unassembled WGS sequence"/>
</dbReference>
<dbReference type="InterPro" id="IPR030392">
    <property type="entry name" value="S74_ICA"/>
</dbReference>
<accession>A0A9W6YG31</accession>